<dbReference type="InterPro" id="IPR036791">
    <property type="entry name" value="Ribosomal_bL9_C_sf"/>
</dbReference>
<dbReference type="Proteomes" id="UP000198615">
    <property type="component" value="Unassembled WGS sequence"/>
</dbReference>
<dbReference type="InterPro" id="IPR020594">
    <property type="entry name" value="Ribosomal_bL9_bac/chp"/>
</dbReference>
<evidence type="ECO:0000256" key="7">
    <source>
        <dbReference type="HAMAP-Rule" id="MF_00503"/>
    </source>
</evidence>
<evidence type="ECO:0000256" key="3">
    <source>
        <dbReference type="ARBA" id="ARBA00022884"/>
    </source>
</evidence>
<dbReference type="InterPro" id="IPR020069">
    <property type="entry name" value="Ribosomal_bL9_C"/>
</dbReference>
<evidence type="ECO:0000256" key="4">
    <source>
        <dbReference type="ARBA" id="ARBA00022980"/>
    </source>
</evidence>
<proteinExistence type="inferred from homology"/>
<dbReference type="PANTHER" id="PTHR21368">
    <property type="entry name" value="50S RIBOSOMAL PROTEIN L9"/>
    <property type="match status" value="1"/>
</dbReference>
<evidence type="ECO:0000256" key="6">
    <source>
        <dbReference type="ARBA" id="ARBA00035292"/>
    </source>
</evidence>
<dbReference type="GO" id="GO:0019843">
    <property type="term" value="F:rRNA binding"/>
    <property type="evidence" value="ECO:0007669"/>
    <property type="project" value="UniProtKB-UniRule"/>
</dbReference>
<dbReference type="InterPro" id="IPR009027">
    <property type="entry name" value="Ribosomal_bL9/RNase_H1_N"/>
</dbReference>
<evidence type="ECO:0000256" key="5">
    <source>
        <dbReference type="ARBA" id="ARBA00023274"/>
    </source>
</evidence>
<dbReference type="EMBL" id="FNBW01000005">
    <property type="protein sequence ID" value="SDF68556.1"/>
    <property type="molecule type" value="Genomic_DNA"/>
</dbReference>
<evidence type="ECO:0000256" key="1">
    <source>
        <dbReference type="ARBA" id="ARBA00010605"/>
    </source>
</evidence>
<dbReference type="Gene3D" id="3.10.430.100">
    <property type="entry name" value="Ribosomal protein L9, C-terminal domain"/>
    <property type="match status" value="1"/>
</dbReference>
<dbReference type="GO" id="GO:0006412">
    <property type="term" value="P:translation"/>
    <property type="evidence" value="ECO:0007669"/>
    <property type="project" value="UniProtKB-UniRule"/>
</dbReference>
<dbReference type="RefSeq" id="WP_093150080.1">
    <property type="nucleotide sequence ID" value="NZ_FNBW01000005.1"/>
</dbReference>
<gene>
    <name evidence="7" type="primary">rplI</name>
    <name evidence="10" type="ORF">SAMN05660686_02060</name>
</gene>
<dbReference type="Pfam" id="PF03948">
    <property type="entry name" value="Ribosomal_L9_C"/>
    <property type="match status" value="1"/>
</dbReference>
<comment type="caution">
    <text evidence="10">The sequence shown here is derived from an EMBL/GenBank/DDBJ whole genome shotgun (WGS) entry which is preliminary data.</text>
</comment>
<dbReference type="SUPFAM" id="SSF55658">
    <property type="entry name" value="L9 N-domain-like"/>
    <property type="match status" value="1"/>
</dbReference>
<keyword evidence="4 7" id="KW-0689">Ribosomal protein</keyword>
<dbReference type="InterPro" id="IPR000244">
    <property type="entry name" value="Ribosomal_bL9"/>
</dbReference>
<keyword evidence="5 7" id="KW-0687">Ribonucleoprotein</keyword>
<evidence type="ECO:0000256" key="2">
    <source>
        <dbReference type="ARBA" id="ARBA00022730"/>
    </source>
</evidence>
<evidence type="ECO:0000313" key="10">
    <source>
        <dbReference type="EMBL" id="SDF68556.1"/>
    </source>
</evidence>
<dbReference type="HAMAP" id="MF_00503">
    <property type="entry name" value="Ribosomal_bL9"/>
    <property type="match status" value="1"/>
</dbReference>
<accession>A0A8G2EYL9</accession>
<keyword evidence="2 7" id="KW-0699">rRNA-binding</keyword>
<reference evidence="10 11" key="1">
    <citation type="submission" date="2016-10" db="EMBL/GenBank/DDBJ databases">
        <authorList>
            <person name="Varghese N."/>
            <person name="Submissions S."/>
        </authorList>
    </citation>
    <scope>NUCLEOTIDE SEQUENCE [LARGE SCALE GENOMIC DNA]</scope>
    <source>
        <strain evidence="10 11">DSM 18839</strain>
    </source>
</reference>
<keyword evidence="11" id="KW-1185">Reference proteome</keyword>
<dbReference type="GO" id="GO:1990904">
    <property type="term" value="C:ribonucleoprotein complex"/>
    <property type="evidence" value="ECO:0007669"/>
    <property type="project" value="UniProtKB-KW"/>
</dbReference>
<dbReference type="AlphaFoldDB" id="A0A8G2EYL9"/>
<protein>
    <recommendedName>
        <fullName evidence="6 7">Large ribosomal subunit protein bL9</fullName>
    </recommendedName>
</protein>
<dbReference type="PROSITE" id="PS00651">
    <property type="entry name" value="RIBOSOMAL_L9"/>
    <property type="match status" value="1"/>
</dbReference>
<feature type="domain" description="Ribosomal protein L9" evidence="9">
    <location>
        <begin position="13"/>
        <end position="40"/>
    </location>
</feature>
<dbReference type="Gene3D" id="3.40.5.10">
    <property type="entry name" value="Ribosomal protein L9, N-terminal domain"/>
    <property type="match status" value="1"/>
</dbReference>
<dbReference type="InterPro" id="IPR020070">
    <property type="entry name" value="Ribosomal_bL9_N"/>
</dbReference>
<dbReference type="SUPFAM" id="SSF55653">
    <property type="entry name" value="Ribosomal protein L9 C-domain"/>
    <property type="match status" value="1"/>
</dbReference>
<evidence type="ECO:0000256" key="8">
    <source>
        <dbReference type="SAM" id="MobiDB-lite"/>
    </source>
</evidence>
<dbReference type="GO" id="GO:0003735">
    <property type="term" value="F:structural constituent of ribosome"/>
    <property type="evidence" value="ECO:0007669"/>
    <property type="project" value="InterPro"/>
</dbReference>
<name>A0A8G2EYL9_9PROT</name>
<evidence type="ECO:0000259" key="9">
    <source>
        <dbReference type="PROSITE" id="PS00651"/>
    </source>
</evidence>
<feature type="compositionally biased region" description="Acidic residues" evidence="8">
    <location>
        <begin position="167"/>
        <end position="184"/>
    </location>
</feature>
<dbReference type="GO" id="GO:0005840">
    <property type="term" value="C:ribosome"/>
    <property type="evidence" value="ECO:0007669"/>
    <property type="project" value="UniProtKB-KW"/>
</dbReference>
<organism evidence="10 11">
    <name type="scientific">Thalassobaculum litoreum DSM 18839</name>
    <dbReference type="NCBI Taxonomy" id="1123362"/>
    <lineage>
        <taxon>Bacteria</taxon>
        <taxon>Pseudomonadati</taxon>
        <taxon>Pseudomonadota</taxon>
        <taxon>Alphaproteobacteria</taxon>
        <taxon>Rhodospirillales</taxon>
        <taxon>Thalassobaculaceae</taxon>
        <taxon>Thalassobaculum</taxon>
    </lineage>
</organism>
<comment type="function">
    <text evidence="7">Binds to the 23S rRNA.</text>
</comment>
<feature type="compositionally biased region" description="Acidic residues" evidence="8">
    <location>
        <begin position="191"/>
        <end position="200"/>
    </location>
</feature>
<dbReference type="OrthoDB" id="9788336at2"/>
<keyword evidence="3 7" id="KW-0694">RNA-binding</keyword>
<comment type="similarity">
    <text evidence="1 7">Belongs to the bacterial ribosomal protein bL9 family.</text>
</comment>
<dbReference type="InterPro" id="IPR036935">
    <property type="entry name" value="Ribosomal_bL9_N_sf"/>
</dbReference>
<feature type="region of interest" description="Disordered" evidence="8">
    <location>
        <begin position="165"/>
        <end position="200"/>
    </location>
</feature>
<dbReference type="Pfam" id="PF01281">
    <property type="entry name" value="Ribosomal_L9_N"/>
    <property type="match status" value="1"/>
</dbReference>
<dbReference type="NCBIfam" id="TIGR00158">
    <property type="entry name" value="L9"/>
    <property type="match status" value="1"/>
</dbReference>
<sequence length="200" mass="21916">MEVILLERIESLGQMGEVVSVKPGYARNFLLPQKKALRANEGNRKVFEERRAQLEAENLERKSEAQKVSKTLDGMTVVLVRAAGENGQLYGSVSARDIADAVTEAGVTVGRSQVKLDKALKALGLEPVRVQLHPEVSVNVTVNIARSQDEAETQARLGRALDRGILDEEERMEDEAPEVEELLEPEAAAAAEDEEEKAEA</sequence>
<evidence type="ECO:0000313" key="11">
    <source>
        <dbReference type="Proteomes" id="UP000198615"/>
    </source>
</evidence>